<sequence length="182" mass="20439">MSLKKTFQPLSSGKIYSTILLAGVDEEQKNKLSQSISKIAPKEFGYSVHIRSTSLLPLVENKRRPKIDFILFVINSENLVSFNWVVETLPQIDLELLSTGNVCIWVDDHNTKNRAVSFENITEIATTYSIPIISCLSEEDLENETIKVCKLIENSILFLGGGLLFKCLEFETVPSTLALENI</sequence>
<dbReference type="InterPro" id="IPR027417">
    <property type="entry name" value="P-loop_NTPase"/>
</dbReference>
<evidence type="ECO:0000256" key="4">
    <source>
        <dbReference type="ARBA" id="ARBA00022454"/>
    </source>
</evidence>
<comment type="subcellular location">
    <subcellularLocation>
        <location evidence="2">Chromosome</location>
        <location evidence="2">Centromere</location>
    </subcellularLocation>
    <subcellularLocation>
        <location evidence="1">Nucleus</location>
    </subcellularLocation>
</comment>
<dbReference type="PANTHER" id="PTHR34436:SF1">
    <property type="entry name" value="CENTROMERE PROTEIN M"/>
    <property type="match status" value="1"/>
</dbReference>
<organism evidence="7 8">
    <name type="scientific">Anaeramoeba flamelloides</name>
    <dbReference type="NCBI Taxonomy" id="1746091"/>
    <lineage>
        <taxon>Eukaryota</taxon>
        <taxon>Metamonada</taxon>
        <taxon>Anaeramoebidae</taxon>
        <taxon>Anaeramoeba</taxon>
    </lineage>
</organism>
<comment type="caution">
    <text evidence="7">The sequence shown here is derived from an EMBL/GenBank/DDBJ whole genome shotgun (WGS) entry which is preliminary data.</text>
</comment>
<dbReference type="Pfam" id="PF11111">
    <property type="entry name" value="CENP-M"/>
    <property type="match status" value="1"/>
</dbReference>
<evidence type="ECO:0000313" key="7">
    <source>
        <dbReference type="EMBL" id="KAJ3433277.1"/>
    </source>
</evidence>
<dbReference type="Proteomes" id="UP001146793">
    <property type="component" value="Unassembled WGS sequence"/>
</dbReference>
<proteinExistence type="predicted"/>
<dbReference type="PANTHER" id="PTHR34436">
    <property type="entry name" value="CENTROMERE PROTEIN M"/>
    <property type="match status" value="1"/>
</dbReference>
<evidence type="ECO:0000256" key="3">
    <source>
        <dbReference type="ARBA" id="ARBA00016382"/>
    </source>
</evidence>
<evidence type="ECO:0000256" key="6">
    <source>
        <dbReference type="ARBA" id="ARBA00023328"/>
    </source>
</evidence>
<dbReference type="GO" id="GO:0005634">
    <property type="term" value="C:nucleus"/>
    <property type="evidence" value="ECO:0007669"/>
    <property type="project" value="UniProtKB-SubCell"/>
</dbReference>
<evidence type="ECO:0000256" key="5">
    <source>
        <dbReference type="ARBA" id="ARBA00023242"/>
    </source>
</evidence>
<keyword evidence="6" id="KW-0137">Centromere</keyword>
<name>A0AAV7YZC7_9EUKA</name>
<dbReference type="AlphaFoldDB" id="A0AAV7YZC7"/>
<evidence type="ECO:0000256" key="2">
    <source>
        <dbReference type="ARBA" id="ARBA00004584"/>
    </source>
</evidence>
<dbReference type="GO" id="GO:0000775">
    <property type="term" value="C:chromosome, centromeric region"/>
    <property type="evidence" value="ECO:0007669"/>
    <property type="project" value="UniProtKB-SubCell"/>
</dbReference>
<gene>
    <name evidence="7" type="ORF">M0812_22232</name>
</gene>
<evidence type="ECO:0000256" key="1">
    <source>
        <dbReference type="ARBA" id="ARBA00004123"/>
    </source>
</evidence>
<evidence type="ECO:0000313" key="8">
    <source>
        <dbReference type="Proteomes" id="UP001146793"/>
    </source>
</evidence>
<reference evidence="7" key="1">
    <citation type="submission" date="2022-08" db="EMBL/GenBank/DDBJ databases">
        <title>Novel sulphate-reducing endosymbionts in the free-living metamonad Anaeramoeba.</title>
        <authorList>
            <person name="Jerlstrom-Hultqvist J."/>
            <person name="Cepicka I."/>
            <person name="Gallot-Lavallee L."/>
            <person name="Salas-Leiva D."/>
            <person name="Curtis B.A."/>
            <person name="Zahonova K."/>
            <person name="Pipaliya S."/>
            <person name="Dacks J."/>
            <person name="Roger A.J."/>
        </authorList>
    </citation>
    <scope>NUCLEOTIDE SEQUENCE</scope>
    <source>
        <strain evidence="7">Busselton2</strain>
    </source>
</reference>
<dbReference type="InterPro" id="IPR020987">
    <property type="entry name" value="Centromere_Cenp-M"/>
</dbReference>
<keyword evidence="5" id="KW-0539">Nucleus</keyword>
<dbReference type="Gene3D" id="3.40.50.300">
    <property type="entry name" value="P-loop containing nucleotide triphosphate hydrolases"/>
    <property type="match status" value="1"/>
</dbReference>
<keyword evidence="4" id="KW-0158">Chromosome</keyword>
<dbReference type="EMBL" id="JANTQA010000047">
    <property type="protein sequence ID" value="KAJ3433277.1"/>
    <property type="molecule type" value="Genomic_DNA"/>
</dbReference>
<accession>A0AAV7YZC7</accession>
<protein>
    <recommendedName>
        <fullName evidence="3">Centromere protein M</fullName>
    </recommendedName>
</protein>